<evidence type="ECO:0000313" key="1">
    <source>
        <dbReference type="EnsemblPlants" id="AVESA.00010b.r2.3CG0500500.1.CDS.1"/>
    </source>
</evidence>
<dbReference type="EnsemblPlants" id="AVESA.00010b.r2.3CG0500500.1">
    <property type="protein sequence ID" value="AVESA.00010b.r2.3CG0500500.1.CDS.1"/>
    <property type="gene ID" value="AVESA.00010b.r2.3CG0500500"/>
</dbReference>
<protein>
    <submittedName>
        <fullName evidence="1">Uncharacterized protein</fullName>
    </submittedName>
</protein>
<organism evidence="1 2">
    <name type="scientific">Avena sativa</name>
    <name type="common">Oat</name>
    <dbReference type="NCBI Taxonomy" id="4498"/>
    <lineage>
        <taxon>Eukaryota</taxon>
        <taxon>Viridiplantae</taxon>
        <taxon>Streptophyta</taxon>
        <taxon>Embryophyta</taxon>
        <taxon>Tracheophyta</taxon>
        <taxon>Spermatophyta</taxon>
        <taxon>Magnoliopsida</taxon>
        <taxon>Liliopsida</taxon>
        <taxon>Poales</taxon>
        <taxon>Poaceae</taxon>
        <taxon>BOP clade</taxon>
        <taxon>Pooideae</taxon>
        <taxon>Poodae</taxon>
        <taxon>Poeae</taxon>
        <taxon>Poeae Chloroplast Group 1 (Aveneae type)</taxon>
        <taxon>Aveninae</taxon>
        <taxon>Avena</taxon>
    </lineage>
</organism>
<keyword evidence="2" id="KW-1185">Reference proteome</keyword>
<sequence>MLRKEQEEEEFQEADILWPTDAAQDLELAYMHYYLVDDDDDDNDDDGKEFSSEHRHPSPATAPNRQKASSPIDIPGKTGRATAGAGARALALQAGFSKFSGSLAGAGGSSLMIGSQVFVPPHVIVDRRAKRDTAMLMLVDVPKGRVKAMAMLE</sequence>
<proteinExistence type="predicted"/>
<reference evidence="1" key="2">
    <citation type="submission" date="2025-09" db="UniProtKB">
        <authorList>
            <consortium name="EnsemblPlants"/>
        </authorList>
    </citation>
    <scope>IDENTIFICATION</scope>
</reference>
<dbReference type="Proteomes" id="UP001732700">
    <property type="component" value="Chromosome 3C"/>
</dbReference>
<name>A0ACD5VUI7_AVESA</name>
<accession>A0ACD5VUI7</accession>
<evidence type="ECO:0000313" key="2">
    <source>
        <dbReference type="Proteomes" id="UP001732700"/>
    </source>
</evidence>
<reference evidence="1" key="1">
    <citation type="submission" date="2021-05" db="EMBL/GenBank/DDBJ databases">
        <authorList>
            <person name="Scholz U."/>
            <person name="Mascher M."/>
            <person name="Fiebig A."/>
        </authorList>
    </citation>
    <scope>NUCLEOTIDE SEQUENCE [LARGE SCALE GENOMIC DNA]</scope>
</reference>